<dbReference type="InterPro" id="IPR026508">
    <property type="entry name" value="TMEM164"/>
</dbReference>
<feature type="transmembrane region" description="Helical" evidence="1">
    <location>
        <begin position="78"/>
        <end position="97"/>
    </location>
</feature>
<organism evidence="2">
    <name type="scientific">Odontella aurita</name>
    <dbReference type="NCBI Taxonomy" id="265563"/>
    <lineage>
        <taxon>Eukaryota</taxon>
        <taxon>Sar</taxon>
        <taxon>Stramenopiles</taxon>
        <taxon>Ochrophyta</taxon>
        <taxon>Bacillariophyta</taxon>
        <taxon>Mediophyceae</taxon>
        <taxon>Biddulphiophycidae</taxon>
        <taxon>Eupodiscales</taxon>
        <taxon>Odontellaceae</taxon>
        <taxon>Odontella</taxon>
    </lineage>
</organism>
<keyword evidence="1" id="KW-0812">Transmembrane</keyword>
<name>A0A7S4J714_9STRA</name>
<feature type="transmembrane region" description="Helical" evidence="1">
    <location>
        <begin position="24"/>
        <end position="43"/>
    </location>
</feature>
<dbReference type="Pfam" id="PF14808">
    <property type="entry name" value="TMEM164"/>
    <property type="match status" value="1"/>
</dbReference>
<dbReference type="AlphaFoldDB" id="A0A7S4J714"/>
<keyword evidence="1" id="KW-0472">Membrane</keyword>
<feature type="transmembrane region" description="Helical" evidence="1">
    <location>
        <begin position="49"/>
        <end position="71"/>
    </location>
</feature>
<evidence type="ECO:0000256" key="1">
    <source>
        <dbReference type="SAM" id="Phobius"/>
    </source>
</evidence>
<feature type="transmembrane region" description="Helical" evidence="1">
    <location>
        <begin position="151"/>
        <end position="176"/>
    </location>
</feature>
<dbReference type="EMBL" id="HBKQ01033732">
    <property type="protein sequence ID" value="CAE2254429.1"/>
    <property type="molecule type" value="Transcribed_RNA"/>
</dbReference>
<gene>
    <name evidence="2" type="ORF">OAUR00152_LOCUS23099</name>
</gene>
<accession>A0A7S4J714</accession>
<feature type="transmembrane region" description="Helical" evidence="1">
    <location>
        <begin position="109"/>
        <end position="130"/>
    </location>
</feature>
<proteinExistence type="predicted"/>
<sequence>MAIIPKIAKFQNGKAGENILRPPSFIRIISVIFFGLQSVYKYAGYPGKWLSMLLPCNVLWFLHTVLAYYPMSSQSSHVIIQLCVAYSGLAMVALAVPDTDDCVLPLEKVFFFTHHTMLLAFPAYHVGFSGKVSLLPDKSEGETFWGNFMKWHLLSCAIFALFYFSLVTPISIYSGLNLNYMLSPPPNPGDFVSGPNFRILSIGCCATLFFLARLLASVGEILAGFVQSFFTARFQTQPKSKTV</sequence>
<dbReference type="PANTHER" id="PTHR20948:SF2">
    <property type="entry name" value="TRANSMEMBRANE PROTEIN 164"/>
    <property type="match status" value="1"/>
</dbReference>
<evidence type="ECO:0000313" key="2">
    <source>
        <dbReference type="EMBL" id="CAE2254429.1"/>
    </source>
</evidence>
<keyword evidence="1" id="KW-1133">Transmembrane helix</keyword>
<dbReference type="PANTHER" id="PTHR20948">
    <property type="entry name" value="TRANSMEMBRANE PROTEIN 164"/>
    <property type="match status" value="1"/>
</dbReference>
<protein>
    <submittedName>
        <fullName evidence="2">Uncharacterized protein</fullName>
    </submittedName>
</protein>
<reference evidence="2" key="1">
    <citation type="submission" date="2021-01" db="EMBL/GenBank/DDBJ databases">
        <authorList>
            <person name="Corre E."/>
            <person name="Pelletier E."/>
            <person name="Niang G."/>
            <person name="Scheremetjew M."/>
            <person name="Finn R."/>
            <person name="Kale V."/>
            <person name="Holt S."/>
            <person name="Cochrane G."/>
            <person name="Meng A."/>
            <person name="Brown T."/>
            <person name="Cohen L."/>
        </authorList>
    </citation>
    <scope>NUCLEOTIDE SEQUENCE</scope>
    <source>
        <strain evidence="2">Isolate 1302-5</strain>
    </source>
</reference>